<gene>
    <name evidence="2" type="ORF">E3E12_00660</name>
</gene>
<evidence type="ECO:0008006" key="4">
    <source>
        <dbReference type="Google" id="ProtNLM"/>
    </source>
</evidence>
<evidence type="ECO:0000313" key="3">
    <source>
        <dbReference type="Proteomes" id="UP000318709"/>
    </source>
</evidence>
<protein>
    <recommendedName>
        <fullName evidence="4">CHRD domain-containing protein</fullName>
    </recommendedName>
</protein>
<evidence type="ECO:0000256" key="1">
    <source>
        <dbReference type="SAM" id="SignalP"/>
    </source>
</evidence>
<feature type="signal peptide" evidence="1">
    <location>
        <begin position="1"/>
        <end position="32"/>
    </location>
</feature>
<evidence type="ECO:0000313" key="2">
    <source>
        <dbReference type="EMBL" id="QDH12957.2"/>
    </source>
</evidence>
<dbReference type="RefSeq" id="WP_149498208.1">
    <property type="nucleotide sequence ID" value="NZ_CP038231.1"/>
</dbReference>
<dbReference type="AlphaFoldDB" id="A0A4Y6U933"/>
<organism evidence="2 3">
    <name type="scientific">Formicincola oecophyllae</name>
    <dbReference type="NCBI Taxonomy" id="2558361"/>
    <lineage>
        <taxon>Bacteria</taxon>
        <taxon>Pseudomonadati</taxon>
        <taxon>Pseudomonadota</taxon>
        <taxon>Alphaproteobacteria</taxon>
        <taxon>Acetobacterales</taxon>
        <taxon>Acetobacteraceae</taxon>
        <taxon>Formicincola</taxon>
    </lineage>
</organism>
<reference evidence="2 3" key="1">
    <citation type="submission" date="2019-03" db="EMBL/GenBank/DDBJ databases">
        <title>The complete genome sequence of Swingsia_sp. F3b2 LMG30590(T).</title>
        <authorList>
            <person name="Chua K.-O."/>
            <person name="Chan K.-G."/>
            <person name="See-Too W.-S."/>
        </authorList>
    </citation>
    <scope>NUCLEOTIDE SEQUENCE [LARGE SCALE GENOMIC DNA]</scope>
    <source>
        <strain evidence="2 3">F3b2</strain>
    </source>
</reference>
<keyword evidence="1" id="KW-0732">Signal</keyword>
<sequence length="298" mass="31249">MTSTTSQHRIALFRSSLLLPLMGALAVTPALADTLGDLPASCFSYEPGQAHVSGNTLTERDFSAKLGSTGYALKVGNVTLKDASGHVGGDDLGKIQATAAYGVLVAHYHGLPAACAHHSFPNVTLLVAGQPDLQWGQIRLDRPGHNLTARSAHLETLQTTPKMVVRFSAQGLHEPNHPLVPSQASGVFTFTPNPNPPFDVSFDHVNAVMDGSRITGSGHVLAASNFPSSSGEMHVSITNIGPLIDKASHVVPATTTGALVIARMMGKSEGPDQTGWDVTLHNGKVRINSIKIPIAVGK</sequence>
<dbReference type="KEGG" id="swf:E3E12_00660"/>
<accession>A0A4Y6U933</accession>
<keyword evidence="3" id="KW-1185">Reference proteome</keyword>
<dbReference type="EMBL" id="CP038231">
    <property type="protein sequence ID" value="QDH12957.2"/>
    <property type="molecule type" value="Genomic_DNA"/>
</dbReference>
<dbReference type="Proteomes" id="UP000318709">
    <property type="component" value="Chromosome"/>
</dbReference>
<proteinExistence type="predicted"/>
<name>A0A4Y6U933_9PROT</name>
<dbReference type="OrthoDB" id="7254618at2"/>
<feature type="chain" id="PRO_5022993480" description="CHRD domain-containing protein" evidence="1">
    <location>
        <begin position="33"/>
        <end position="298"/>
    </location>
</feature>